<feature type="compositionally biased region" description="Basic and acidic residues" evidence="1">
    <location>
        <begin position="166"/>
        <end position="180"/>
    </location>
</feature>
<dbReference type="RefSeq" id="WP_085050978.1">
    <property type="nucleotide sequence ID" value="NZ_LNQR01000019.1"/>
</dbReference>
<dbReference type="PANTHER" id="PTHR34183">
    <property type="entry name" value="ENDOLYTIC PEPTIDOGLYCAN TRANSGLYCOSYLASE RLPA"/>
    <property type="match status" value="1"/>
</dbReference>
<sequence length="397" mass="44323">MKGDCYLKDPETGKFMGSKPGCSHGGAEVSDELSQRMEREKGVIRQRVDAAAALGNLKPKDSELKNKAERLAREVNKGDLSFQEGLYQLSKGNAPFNRYAKAVELLDRDHKYWRDIVKKGGSDEVDTLLTSFVGVPVTGVADYALNASNAKSGLQQISDQRAAPNLDKETVAKEEQKRADNIYNRAANDKERNKFSYMKDPKNHTQCSGNECTTRASMYGDQFHKIRKGSRKGQPRETASGEYFNKYKYTAAMQPRHVGAIPYNQSAGKYVYAEVTNTGTKPPLTVIVKVNDRGPYTPVSVIDNGKKHDVNMEDPTKAIDLSPATYVKIAGDKMNKGVFDVKVKFLDAEEGLRRYNEQNAQEANRRPAIDKKVHEAQCAHDRIYSGEAENNCPNRKK</sequence>
<dbReference type="InterPro" id="IPR036908">
    <property type="entry name" value="RlpA-like_sf"/>
</dbReference>
<dbReference type="PANTHER" id="PTHR34183:SF8">
    <property type="entry name" value="ENDOLYTIC PEPTIDOGLYCAN TRANSGLYCOSYLASE RLPA-RELATED"/>
    <property type="match status" value="1"/>
</dbReference>
<evidence type="ECO:0000313" key="2">
    <source>
        <dbReference type="EMBL" id="KWT92867.1"/>
    </source>
</evidence>
<comment type="caution">
    <text evidence="2">The sequence shown here is derived from an EMBL/GenBank/DDBJ whole genome shotgun (WGS) entry which is preliminary data.</text>
</comment>
<feature type="region of interest" description="Disordered" evidence="1">
    <location>
        <begin position="159"/>
        <end position="181"/>
    </location>
</feature>
<organism evidence="2 3">
    <name type="scientific">Candidatus Magnetominusculus xianensis</name>
    <dbReference type="NCBI Taxonomy" id="1748249"/>
    <lineage>
        <taxon>Bacteria</taxon>
        <taxon>Pseudomonadati</taxon>
        <taxon>Nitrospirota</taxon>
        <taxon>Nitrospiria</taxon>
        <taxon>Nitrospirales</taxon>
        <taxon>Nitrospiraceae</taxon>
        <taxon>Candidatus Magnetominusculus</taxon>
    </lineage>
</organism>
<gene>
    <name evidence="2" type="ORF">ASN18_0453</name>
</gene>
<protein>
    <submittedName>
        <fullName evidence="2">Lipoprotein A</fullName>
    </submittedName>
</protein>
<evidence type="ECO:0000313" key="3">
    <source>
        <dbReference type="Proteomes" id="UP000060487"/>
    </source>
</evidence>
<accession>A0ABR5SIU3</accession>
<keyword evidence="3" id="KW-1185">Reference proteome</keyword>
<dbReference type="Proteomes" id="UP000060487">
    <property type="component" value="Unassembled WGS sequence"/>
</dbReference>
<dbReference type="CDD" id="cd22268">
    <property type="entry name" value="DPBB_RlpA-like"/>
    <property type="match status" value="1"/>
</dbReference>
<dbReference type="EMBL" id="LNQR01000019">
    <property type="protein sequence ID" value="KWT92867.1"/>
    <property type="molecule type" value="Genomic_DNA"/>
</dbReference>
<proteinExistence type="predicted"/>
<reference evidence="2 3" key="1">
    <citation type="submission" date="2015-11" db="EMBL/GenBank/DDBJ databases">
        <authorList>
            <person name="Lin W."/>
        </authorList>
    </citation>
    <scope>NUCLEOTIDE SEQUENCE [LARGE SCALE GENOMIC DNA]</scope>
    <source>
        <strain evidence="2 3">HCH-1</strain>
    </source>
</reference>
<keyword evidence="2" id="KW-0449">Lipoprotein</keyword>
<dbReference type="Gene3D" id="2.40.40.10">
    <property type="entry name" value="RlpA-like domain"/>
    <property type="match status" value="1"/>
</dbReference>
<evidence type="ECO:0000256" key="1">
    <source>
        <dbReference type="SAM" id="MobiDB-lite"/>
    </source>
</evidence>
<name>A0ABR5SIU3_9BACT</name>